<proteinExistence type="predicted"/>
<evidence type="ECO:0000313" key="3">
    <source>
        <dbReference type="Proteomes" id="UP000031512"/>
    </source>
</evidence>
<keyword evidence="3" id="KW-1185">Reference proteome</keyword>
<dbReference type="Proteomes" id="UP000031512">
    <property type="component" value="Chromosome 1"/>
</dbReference>
<accession>L0AUB1</accession>
<dbReference type="STRING" id="1537102.L0AUB1"/>
<protein>
    <submittedName>
        <fullName evidence="2">Uncharacterized protein</fullName>
    </submittedName>
</protein>
<evidence type="ECO:0000256" key="1">
    <source>
        <dbReference type="SAM" id="MobiDB-lite"/>
    </source>
</evidence>
<feature type="region of interest" description="Disordered" evidence="1">
    <location>
        <begin position="394"/>
        <end position="458"/>
    </location>
</feature>
<reference evidence="2 3" key="1">
    <citation type="journal article" date="2012" name="BMC Genomics">
        <title>Comparative genomic analysis and phylogenetic position of Theileria equi.</title>
        <authorList>
            <person name="Kappmeyer L.S."/>
            <person name="Thiagarajan M."/>
            <person name="Herndon D.R."/>
            <person name="Ramsay J.D."/>
            <person name="Caler E."/>
            <person name="Djikeng A."/>
            <person name="Gillespie J.J."/>
            <person name="Lau A.O."/>
            <person name="Roalson E.H."/>
            <person name="Silva J.C."/>
            <person name="Silva M.G."/>
            <person name="Suarez C.E."/>
            <person name="Ueti M.W."/>
            <person name="Nene V.M."/>
            <person name="Mealey R.H."/>
            <person name="Knowles D.P."/>
            <person name="Brayton K.A."/>
        </authorList>
    </citation>
    <scope>NUCLEOTIDE SEQUENCE [LARGE SCALE GENOMIC DNA]</scope>
    <source>
        <strain evidence="2 3">WA</strain>
    </source>
</reference>
<feature type="region of interest" description="Disordered" evidence="1">
    <location>
        <begin position="495"/>
        <end position="552"/>
    </location>
</feature>
<feature type="compositionally biased region" description="Polar residues" evidence="1">
    <location>
        <begin position="495"/>
        <end position="522"/>
    </location>
</feature>
<dbReference type="RefSeq" id="XP_004828893.1">
    <property type="nucleotide sequence ID" value="XM_004828836.1"/>
</dbReference>
<feature type="region of interest" description="Disordered" evidence="1">
    <location>
        <begin position="341"/>
        <end position="367"/>
    </location>
</feature>
<organism evidence="2 3">
    <name type="scientific">Theileria equi strain WA</name>
    <dbReference type="NCBI Taxonomy" id="1537102"/>
    <lineage>
        <taxon>Eukaryota</taxon>
        <taxon>Sar</taxon>
        <taxon>Alveolata</taxon>
        <taxon>Apicomplexa</taxon>
        <taxon>Aconoidasida</taxon>
        <taxon>Piroplasmida</taxon>
        <taxon>Theileriidae</taxon>
        <taxon>Theileria</taxon>
    </lineage>
</organism>
<name>L0AUB1_THEEQ</name>
<feature type="compositionally biased region" description="Low complexity" evidence="1">
    <location>
        <begin position="526"/>
        <end position="547"/>
    </location>
</feature>
<gene>
    <name evidence="2" type="ORF">BEWA_020740</name>
</gene>
<dbReference type="GeneID" id="15803375"/>
<dbReference type="EMBL" id="CP001669">
    <property type="protein sequence ID" value="AFZ79227.1"/>
    <property type="molecule type" value="Genomic_DNA"/>
</dbReference>
<dbReference type="VEuPathDB" id="PiroplasmaDB:BEWA_020740"/>
<sequence>MVDDGVTIRLGVKQPNSVYTTGGRTIKVTRDEEPPGSGFTRYTHKDEHNQPFILAKIQDNQNYPIDINQLGGKEVTSVAAYYWTGNASNVLMVGVTTGNTTTYYGNRKSDGSNEWIELTGYKHSHPPLINDDIERTLDDLVCSSYGAVTMDLSKGTFTSGNRQPYCCRCIYHAGNDDQRKISLSEGSFSCTHKRAGYYKQSPTANTKLAAIRYYFDGVGTANTNNPSRRRRIKIPKLNFPTSDVEAVYAVHCSNNPVLIYVKYTGGGKATGWYKKPATDENGNEKWEKVLDEVPDPESITGCDKYNQLVKALNDTGRCGIPLCPPPLNPPPPQQQLPPVYGPLHTKSVTPLSKDTSETKGSGDGTNGQWIQVQALGKGSLFYSDGKGNQAAILSATPPLPGPKGHPGKAGASVKANGESGGGGLSLVQENSGDSPALKTPKVVVGNQPDGSVSPGETEVVFNTGVKTTKSINKSYTSSHHWNSFKSEFERLSGSINGKTQSAGRTNSSSHRTQTVADLSTGAQPREPTTPITSTTTTEKPAPKAPTSDGKSSIVTKVASGGASALGTGGAAYGGWYVWVNYFLDPLVRLI</sequence>
<dbReference type="AlphaFoldDB" id="L0AUB1"/>
<dbReference type="KEGG" id="beq:BEWA_020740"/>
<evidence type="ECO:0000313" key="2">
    <source>
        <dbReference type="EMBL" id="AFZ79227.1"/>
    </source>
</evidence>